<dbReference type="PaxDb" id="665571-STHERM_c00800"/>
<name>E0RU00_WINT6</name>
<proteinExistence type="predicted"/>
<evidence type="ECO:0000256" key="1">
    <source>
        <dbReference type="SAM" id="SignalP"/>
    </source>
</evidence>
<dbReference type="EMBL" id="CP001698">
    <property type="protein sequence ID" value="ADN01056.1"/>
    <property type="molecule type" value="Genomic_DNA"/>
</dbReference>
<organism evidence="2 3">
    <name type="scientific">Winmispira thermophila (strain ATCC 49972 / DSM 6192 / RI 19.B1)</name>
    <name type="common">Spirochaeta thermophila</name>
    <dbReference type="NCBI Taxonomy" id="665571"/>
    <lineage>
        <taxon>Bacteria</taxon>
        <taxon>Pseudomonadati</taxon>
        <taxon>Spirochaetota</taxon>
        <taxon>Spirochaetia</taxon>
        <taxon>Winmispirales</taxon>
        <taxon>Winmispiraceae</taxon>
        <taxon>Winmispira</taxon>
    </lineage>
</organism>
<evidence type="ECO:0000313" key="3">
    <source>
        <dbReference type="Proteomes" id="UP000001296"/>
    </source>
</evidence>
<evidence type="ECO:0000313" key="2">
    <source>
        <dbReference type="EMBL" id="ADN01056.1"/>
    </source>
</evidence>
<accession>E0RU00</accession>
<feature type="chain" id="PRO_5003139748" description="PEGA domain-containing protein" evidence="1">
    <location>
        <begin position="20"/>
        <end position="543"/>
    </location>
</feature>
<dbReference type="Proteomes" id="UP000001296">
    <property type="component" value="Chromosome"/>
</dbReference>
<reference evidence="2 3" key="2">
    <citation type="journal article" date="2010" name="J. Bacteriol.">
        <title>Genome sequence of the polysaccharide-degrading, thermophilic anaerobe Spirochaeta thermophila DSM 6192.</title>
        <authorList>
            <person name="Angelov A."/>
            <person name="Liebl S."/>
            <person name="Ballschmiter M."/>
            <person name="Bomeke M."/>
            <person name="Lehmann R."/>
            <person name="Liesegang H."/>
            <person name="Daniel R."/>
            <person name="Liebl W."/>
        </authorList>
    </citation>
    <scope>NUCLEOTIDE SEQUENCE [LARGE SCALE GENOMIC DNA]</scope>
    <source>
        <strain evidence="3">ATCC 49972 / DSM 6192 / RI 19.B1</strain>
    </source>
</reference>
<dbReference type="KEGG" id="sta:STHERM_c00800"/>
<protein>
    <recommendedName>
        <fullName evidence="4">PEGA domain-containing protein</fullName>
    </recommendedName>
</protein>
<dbReference type="AlphaFoldDB" id="E0RU00"/>
<dbReference type="RefSeq" id="WP_013312897.1">
    <property type="nucleotide sequence ID" value="NC_014484.1"/>
</dbReference>
<feature type="signal peptide" evidence="1">
    <location>
        <begin position="1"/>
        <end position="19"/>
    </location>
</feature>
<evidence type="ECO:0008006" key="4">
    <source>
        <dbReference type="Google" id="ProtNLM"/>
    </source>
</evidence>
<sequence>MRKVCPVVLSILVAATLCAAPVRVGVVPYDLSGGEVQARAVKETFLRALVCNLAILEETEPVVVKGEDAGRDVREVGREYGVERLVRLSFSEGADGYRLSVFVYDTKGGTAIGGPSVRISRGEALFEALVAPMGQVLTILLGREVPLGRLVVQNLGEPGRFQLEVDGVDLGDRLKVLAPLVAGSHSWRVRQRRFGRIVEIQSGTVDVAASDTGKIIVSIPRLLPEEERRIQGLEDRIRGAALEGRRDRLEALLAEWEALFGDVSFAPSLAAYRERRRAFRALVQVGDLRREVEGRVLDPDPFFFQRIRALEGALPEEVRSDPAVRDALAICAEEALLSQVYHVFRLFRESRFGEAMARYASLRPLLVFVRDPWRIWYERLWFHMNRMDERYLREGVRGRDLVLPILETALGISLDIAAVYLFYTDNSAQLLAEAYERYPDYLAADTPEEAARLHREIEDRIRKANNHTFAEWSCAFGGLFFSIVGPIHLYRAMRAPAVRAWEELSLLFPRETRASEVLFTLPAYRIDEWIREQHEDMAARPGS</sequence>
<dbReference type="HOGENOM" id="CLU_501435_0_0_12"/>
<gene>
    <name evidence="2" type="ordered locus">STHERM_c00800</name>
</gene>
<keyword evidence="1" id="KW-0732">Signal</keyword>
<reference key="1">
    <citation type="submission" date="2009-08" db="EMBL/GenBank/DDBJ databases">
        <title>The genome sequence of Spirochaeta thermophila DSM6192.</title>
        <authorList>
            <person name="Angelov A."/>
            <person name="Mientus M."/>
            <person name="Wittenberg S."/>
            <person name="Lehmann R."/>
            <person name="Liesegang H."/>
            <person name="Daniel R."/>
            <person name="Liebl W."/>
        </authorList>
    </citation>
    <scope>NUCLEOTIDE SEQUENCE</scope>
    <source>
        <strain>DSM 6192</strain>
    </source>
</reference>